<comment type="caution">
    <text evidence="1">The sequence shown here is derived from an EMBL/GenBank/DDBJ whole genome shotgun (WGS) entry which is preliminary data.</text>
</comment>
<dbReference type="EMBL" id="WIGN01000221">
    <property type="protein sequence ID" value="KAF6803985.1"/>
    <property type="molecule type" value="Genomic_DNA"/>
</dbReference>
<accession>A0A8H6J0P6</accession>
<dbReference type="Proteomes" id="UP000652219">
    <property type="component" value="Unassembled WGS sequence"/>
</dbReference>
<evidence type="ECO:0008006" key="3">
    <source>
        <dbReference type="Google" id="ProtNLM"/>
    </source>
</evidence>
<gene>
    <name evidence="1" type="ORF">CSOJ01_10496</name>
</gene>
<protein>
    <recommendedName>
        <fullName evidence="3">RRM domain-containing protein</fullName>
    </recommendedName>
</protein>
<evidence type="ECO:0000313" key="2">
    <source>
        <dbReference type="Proteomes" id="UP000652219"/>
    </source>
</evidence>
<keyword evidence="2" id="KW-1185">Reference proteome</keyword>
<organism evidence="1 2">
    <name type="scientific">Colletotrichum sojae</name>
    <dbReference type="NCBI Taxonomy" id="2175907"/>
    <lineage>
        <taxon>Eukaryota</taxon>
        <taxon>Fungi</taxon>
        <taxon>Dikarya</taxon>
        <taxon>Ascomycota</taxon>
        <taxon>Pezizomycotina</taxon>
        <taxon>Sordariomycetes</taxon>
        <taxon>Hypocreomycetidae</taxon>
        <taxon>Glomerellales</taxon>
        <taxon>Glomerellaceae</taxon>
        <taxon>Colletotrichum</taxon>
        <taxon>Colletotrichum orchidearum species complex</taxon>
    </lineage>
</organism>
<proteinExistence type="predicted"/>
<name>A0A8H6J0P6_9PEZI</name>
<reference evidence="1 2" key="1">
    <citation type="journal article" date="2020" name="Phytopathology">
        <title>Genome Sequence Resources of Colletotrichum truncatum, C. plurivorum, C. musicola, and C. sojae: Four Species Pathogenic to Soybean (Glycine max).</title>
        <authorList>
            <person name="Rogerio F."/>
            <person name="Boufleur T.R."/>
            <person name="Ciampi-Guillardi M."/>
            <person name="Sukno S.A."/>
            <person name="Thon M.R."/>
            <person name="Massola Junior N.S."/>
            <person name="Baroncelli R."/>
        </authorList>
    </citation>
    <scope>NUCLEOTIDE SEQUENCE [LARGE SCALE GENOMIC DNA]</scope>
    <source>
        <strain evidence="1 2">LFN0009</strain>
    </source>
</reference>
<dbReference type="AlphaFoldDB" id="A0A8H6J0P6"/>
<sequence length="178" mass="19905">MWIKHLPANVTYSSLLGSIRGMGRVFATHINPPNEGHKTAAAKVVFFDLEAAQRFYSMASNPSRRFIVQGMVAEVTRNRIRSAACDVGGNLTRVLVIRGDPRIVNRDSLLRWFGTKFQFDLDEFTTMMHTEEMGEVRVAFGSYRSQAQAAQLALIRSFPVGQPGSPIWSVRFGHDPCS</sequence>
<evidence type="ECO:0000313" key="1">
    <source>
        <dbReference type="EMBL" id="KAF6803985.1"/>
    </source>
</evidence>